<dbReference type="OrthoDB" id="9788704at2"/>
<dbReference type="PANTHER" id="PTHR38430">
    <property type="entry name" value="PROTEIN-ARGININE KINASE ACTIVATOR PROTEIN"/>
    <property type="match status" value="1"/>
</dbReference>
<accession>A0A154BNM7</accession>
<organism evidence="3 4">
    <name type="scientific">Anaerosporomusa subterranea</name>
    <dbReference type="NCBI Taxonomy" id="1794912"/>
    <lineage>
        <taxon>Bacteria</taxon>
        <taxon>Bacillati</taxon>
        <taxon>Bacillota</taxon>
        <taxon>Negativicutes</taxon>
        <taxon>Acetonemataceae</taxon>
        <taxon>Anaerosporomusa</taxon>
    </lineage>
</organism>
<dbReference type="STRING" id="1794912.AXX12_12940"/>
<dbReference type="InterPro" id="IPR001943">
    <property type="entry name" value="UVR_dom"/>
</dbReference>
<reference evidence="3 4" key="1">
    <citation type="submission" date="2016-02" db="EMBL/GenBank/DDBJ databases">
        <title>Anaerosporomusa subterraneum gen. nov., sp. nov., a spore-forming obligate anaerobe isolated from saprolite.</title>
        <authorList>
            <person name="Choi J.K."/>
            <person name="Shah M."/>
            <person name="Yee N."/>
        </authorList>
    </citation>
    <scope>NUCLEOTIDE SEQUENCE [LARGE SCALE GENOMIC DNA]</scope>
    <source>
        <strain evidence="3 4">RU4</strain>
    </source>
</reference>
<comment type="caution">
    <text evidence="3">The sequence shown here is derived from an EMBL/GenBank/DDBJ whole genome shotgun (WGS) entry which is preliminary data.</text>
</comment>
<proteinExistence type="predicted"/>
<gene>
    <name evidence="3" type="ORF">AXX12_12940</name>
</gene>
<evidence type="ECO:0000313" key="4">
    <source>
        <dbReference type="Proteomes" id="UP000076268"/>
    </source>
</evidence>
<keyword evidence="1" id="KW-0175">Coiled coil</keyword>
<dbReference type="SUPFAM" id="SSF46600">
    <property type="entry name" value="C-terminal UvrC-binding domain of UvrB"/>
    <property type="match status" value="1"/>
</dbReference>
<dbReference type="GO" id="GO:1990169">
    <property type="term" value="P:stress response to copper ion"/>
    <property type="evidence" value="ECO:0007669"/>
    <property type="project" value="TreeGrafter"/>
</dbReference>
<sequence>MICDDCQKRPACVHITKVNNNQKTEKHLCEYCAQKAGEFSFTSDAGLSVQDLLKGMFNQGYVETQQKSATVCPNCGMSYGDFSHNGKIGCSVCYSTFADRLGRMMRRIHGANVHTGKVPQRTGGALAARQNIKKMKRQLDTYIAREEYENAAKLRDEIRNLERELEERERGGQTCQ</sequence>
<dbReference type="RefSeq" id="WP_066244420.1">
    <property type="nucleotide sequence ID" value="NZ_LSGP01000023.1"/>
</dbReference>
<dbReference type="GO" id="GO:0046870">
    <property type="term" value="F:cadmium ion binding"/>
    <property type="evidence" value="ECO:0007669"/>
    <property type="project" value="TreeGrafter"/>
</dbReference>
<dbReference type="EMBL" id="LSGP01000023">
    <property type="protein sequence ID" value="KYZ75603.1"/>
    <property type="molecule type" value="Genomic_DNA"/>
</dbReference>
<dbReference type="PIRSF" id="PIRSF015034">
    <property type="entry name" value="YacH"/>
    <property type="match status" value="1"/>
</dbReference>
<dbReference type="PANTHER" id="PTHR38430:SF1">
    <property type="entry name" value="PROTEIN-ARGININE KINASE ACTIVATOR PROTEIN"/>
    <property type="match status" value="1"/>
</dbReference>
<dbReference type="Gene3D" id="4.10.860.10">
    <property type="entry name" value="UVR domain"/>
    <property type="match status" value="1"/>
</dbReference>
<protein>
    <recommendedName>
        <fullName evidence="2">UVR domain-containing protein</fullName>
    </recommendedName>
</protein>
<dbReference type="Pfam" id="PF02151">
    <property type="entry name" value="UVR"/>
    <property type="match status" value="1"/>
</dbReference>
<keyword evidence="4" id="KW-1185">Reference proteome</keyword>
<dbReference type="InterPro" id="IPR036876">
    <property type="entry name" value="UVR_dom_sf"/>
</dbReference>
<dbReference type="InterPro" id="IPR025542">
    <property type="entry name" value="YacH"/>
</dbReference>
<feature type="coiled-coil region" evidence="1">
    <location>
        <begin position="125"/>
        <end position="171"/>
    </location>
</feature>
<dbReference type="GO" id="GO:0005507">
    <property type="term" value="F:copper ion binding"/>
    <property type="evidence" value="ECO:0007669"/>
    <property type="project" value="TreeGrafter"/>
</dbReference>
<dbReference type="PROSITE" id="PS50151">
    <property type="entry name" value="UVR"/>
    <property type="match status" value="1"/>
</dbReference>
<dbReference type="GO" id="GO:0050897">
    <property type="term" value="F:cobalt ion binding"/>
    <property type="evidence" value="ECO:0007669"/>
    <property type="project" value="TreeGrafter"/>
</dbReference>
<name>A0A154BNM7_ANASB</name>
<dbReference type="Proteomes" id="UP000076268">
    <property type="component" value="Unassembled WGS sequence"/>
</dbReference>
<dbReference type="GO" id="GO:0008270">
    <property type="term" value="F:zinc ion binding"/>
    <property type="evidence" value="ECO:0007669"/>
    <property type="project" value="TreeGrafter"/>
</dbReference>
<feature type="domain" description="UVR" evidence="2">
    <location>
        <begin position="129"/>
        <end position="164"/>
    </location>
</feature>
<dbReference type="GO" id="GO:1990170">
    <property type="term" value="P:stress response to cadmium ion"/>
    <property type="evidence" value="ECO:0007669"/>
    <property type="project" value="TreeGrafter"/>
</dbReference>
<evidence type="ECO:0000256" key="1">
    <source>
        <dbReference type="SAM" id="Coils"/>
    </source>
</evidence>
<evidence type="ECO:0000313" key="3">
    <source>
        <dbReference type="EMBL" id="KYZ75603.1"/>
    </source>
</evidence>
<dbReference type="AlphaFoldDB" id="A0A154BNM7"/>
<evidence type="ECO:0000259" key="2">
    <source>
        <dbReference type="PROSITE" id="PS50151"/>
    </source>
</evidence>